<evidence type="ECO:0000313" key="5">
    <source>
        <dbReference type="EMBL" id="KAF1035286.1"/>
    </source>
</evidence>
<dbReference type="Gene3D" id="1.10.10.10">
    <property type="entry name" value="Winged helix-like DNA-binding domain superfamily/Winged helix DNA-binding domain"/>
    <property type="match status" value="1"/>
</dbReference>
<dbReference type="GO" id="GO:0003677">
    <property type="term" value="F:DNA binding"/>
    <property type="evidence" value="ECO:0007669"/>
    <property type="project" value="UniProtKB-KW"/>
</dbReference>
<dbReference type="GO" id="GO:0003700">
    <property type="term" value="F:DNA-binding transcription factor activity"/>
    <property type="evidence" value="ECO:0007669"/>
    <property type="project" value="InterPro"/>
</dbReference>
<sequence>MWGEVAVLALARWQAAKYALPIDEGAMKGTGGESAPVDTTQTVDRKSALGDALRHRIVNMELAPGALIDETALADEFGMSRPPIRELIRQMAAEGYVELEPNRAPRVTSMSFQSLRSFFIAAPVIYIATTQLAALNATSEDIGRLRTIQVHFRAAIESGDVASRVIYNDEFHLEIGRVARNDYLMPSLRRLLIDHARLGRMFYRNPSTDTMQDTLESAVIQHDQIINALERHDADEAGKLVRDHFELSRRRMTEYAVPPAMAVSVNLHDPVLAQDKR</sequence>
<evidence type="ECO:0000313" key="6">
    <source>
        <dbReference type="Proteomes" id="UP000467522"/>
    </source>
</evidence>
<name>A0A833PSX5_BURL3</name>
<dbReference type="InterPro" id="IPR008920">
    <property type="entry name" value="TF_FadR/GntR_C"/>
</dbReference>
<evidence type="ECO:0000256" key="1">
    <source>
        <dbReference type="ARBA" id="ARBA00023015"/>
    </source>
</evidence>
<keyword evidence="1" id="KW-0805">Transcription regulation</keyword>
<dbReference type="SMART" id="SM00345">
    <property type="entry name" value="HTH_GNTR"/>
    <property type="match status" value="1"/>
</dbReference>
<dbReference type="AlphaFoldDB" id="A0A833PSX5"/>
<dbReference type="InterPro" id="IPR011711">
    <property type="entry name" value="GntR_C"/>
</dbReference>
<accession>A0A833PSX5</accession>
<dbReference type="PANTHER" id="PTHR43537:SF53">
    <property type="entry name" value="HTH-TYPE TRANSCRIPTIONAL REPRESSOR NANR"/>
    <property type="match status" value="1"/>
</dbReference>
<comment type="caution">
    <text evidence="5">The sequence shown here is derived from an EMBL/GenBank/DDBJ whole genome shotgun (WGS) entry which is preliminary data.</text>
</comment>
<dbReference type="EMBL" id="WNDV01000017">
    <property type="protein sequence ID" value="KAF1035286.1"/>
    <property type="molecule type" value="Genomic_DNA"/>
</dbReference>
<dbReference type="SUPFAM" id="SSF48008">
    <property type="entry name" value="GntR ligand-binding domain-like"/>
    <property type="match status" value="1"/>
</dbReference>
<dbReference type="InterPro" id="IPR036388">
    <property type="entry name" value="WH-like_DNA-bd_sf"/>
</dbReference>
<reference evidence="6" key="1">
    <citation type="journal article" date="2020" name="MBio">
        <title>Horizontal gene transfer to a defensive symbiont with a reduced genome amongst a multipartite beetle microbiome.</title>
        <authorList>
            <person name="Waterworth S.C."/>
            <person name="Florez L.V."/>
            <person name="Rees E.R."/>
            <person name="Hertweck C."/>
            <person name="Kaltenpoth M."/>
            <person name="Kwan J.C."/>
        </authorList>
    </citation>
    <scope>NUCLEOTIDE SEQUENCE [LARGE SCALE GENOMIC DNA]</scope>
</reference>
<dbReference type="PROSITE" id="PS50949">
    <property type="entry name" value="HTH_GNTR"/>
    <property type="match status" value="1"/>
</dbReference>
<dbReference type="Gene3D" id="1.20.120.530">
    <property type="entry name" value="GntR ligand-binding domain-like"/>
    <property type="match status" value="1"/>
</dbReference>
<dbReference type="PANTHER" id="PTHR43537">
    <property type="entry name" value="TRANSCRIPTIONAL REGULATOR, GNTR FAMILY"/>
    <property type="match status" value="1"/>
</dbReference>
<dbReference type="InterPro" id="IPR036390">
    <property type="entry name" value="WH_DNA-bd_sf"/>
</dbReference>
<dbReference type="Pfam" id="PF00392">
    <property type="entry name" value="GntR"/>
    <property type="match status" value="1"/>
</dbReference>
<dbReference type="PRINTS" id="PR00035">
    <property type="entry name" value="HTHGNTR"/>
</dbReference>
<evidence type="ECO:0000256" key="3">
    <source>
        <dbReference type="ARBA" id="ARBA00023163"/>
    </source>
</evidence>
<organism evidence="5 6">
    <name type="scientific">Burkholderia lata (strain ATCC 17760 / DSM 23089 / LMG 22485 / NCIMB 9086 / R18194 / 383)</name>
    <dbReference type="NCBI Taxonomy" id="482957"/>
    <lineage>
        <taxon>Bacteria</taxon>
        <taxon>Pseudomonadati</taxon>
        <taxon>Pseudomonadota</taxon>
        <taxon>Betaproteobacteria</taxon>
        <taxon>Burkholderiales</taxon>
        <taxon>Burkholderiaceae</taxon>
        <taxon>Burkholderia</taxon>
        <taxon>Burkholderia cepacia complex</taxon>
    </lineage>
</organism>
<dbReference type="Pfam" id="PF07729">
    <property type="entry name" value="FCD"/>
    <property type="match status" value="1"/>
</dbReference>
<dbReference type="SMART" id="SM00895">
    <property type="entry name" value="FCD"/>
    <property type="match status" value="1"/>
</dbReference>
<keyword evidence="2" id="KW-0238">DNA-binding</keyword>
<dbReference type="InterPro" id="IPR000524">
    <property type="entry name" value="Tscrpt_reg_HTH_GntR"/>
</dbReference>
<gene>
    <name evidence="5" type="primary">rspR_5</name>
    <name evidence="5" type="ORF">GAK33_04884</name>
</gene>
<feature type="domain" description="HTH gntR-type" evidence="4">
    <location>
        <begin position="43"/>
        <end position="110"/>
    </location>
</feature>
<protein>
    <submittedName>
        <fullName evidence="5">HTH-type transcriptional repressor RspR</fullName>
    </submittedName>
</protein>
<keyword evidence="3" id="KW-0804">Transcription</keyword>
<evidence type="ECO:0000259" key="4">
    <source>
        <dbReference type="PROSITE" id="PS50949"/>
    </source>
</evidence>
<evidence type="ECO:0000256" key="2">
    <source>
        <dbReference type="ARBA" id="ARBA00023125"/>
    </source>
</evidence>
<dbReference type="Proteomes" id="UP000467522">
    <property type="component" value="Unassembled WGS sequence"/>
</dbReference>
<dbReference type="SUPFAM" id="SSF46785">
    <property type="entry name" value="Winged helix' DNA-binding domain"/>
    <property type="match status" value="1"/>
</dbReference>
<proteinExistence type="predicted"/>